<feature type="binding site" evidence="9">
    <location>
        <begin position="243"/>
        <end position="244"/>
    </location>
    <ligand>
        <name>FMN</name>
        <dbReference type="ChEBI" id="CHEBI:58210"/>
    </ligand>
</feature>
<dbReference type="SUPFAM" id="SSF51395">
    <property type="entry name" value="FMN-linked oxidoreductases"/>
    <property type="match status" value="1"/>
</dbReference>
<accession>A0A0S4N6T2</accession>
<feature type="binding site" evidence="9">
    <location>
        <position position="191"/>
    </location>
    <ligand>
        <name>FMN</name>
        <dbReference type="ChEBI" id="CHEBI:58210"/>
    </ligand>
</feature>
<evidence type="ECO:0000256" key="7">
    <source>
        <dbReference type="ARBA" id="ARBA00022975"/>
    </source>
</evidence>
<proteinExistence type="inferred from homology"/>
<feature type="active site" description="Nucleophile" evidence="9">
    <location>
        <position position="130"/>
    </location>
</feature>
<feature type="binding site" evidence="9">
    <location>
        <begin position="192"/>
        <end position="193"/>
    </location>
    <ligand>
        <name>substrate</name>
    </ligand>
</feature>
<evidence type="ECO:0000313" key="11">
    <source>
        <dbReference type="EMBL" id="CUU05793.1"/>
    </source>
</evidence>
<keyword evidence="7 9" id="KW-0665">Pyrimidine biosynthesis</keyword>
<evidence type="ECO:0000256" key="8">
    <source>
        <dbReference type="ARBA" id="ARBA00023002"/>
    </source>
</evidence>
<dbReference type="PIRSF" id="PIRSF000164">
    <property type="entry name" value="DHO_oxidase"/>
    <property type="match status" value="1"/>
</dbReference>
<evidence type="ECO:0000256" key="1">
    <source>
        <dbReference type="ARBA" id="ARBA00004496"/>
    </source>
</evidence>
<feature type="binding site" evidence="9">
    <location>
        <position position="217"/>
    </location>
    <ligand>
        <name>FMN</name>
        <dbReference type="ChEBI" id="CHEBI:58210"/>
    </ligand>
</feature>
<dbReference type="InterPro" id="IPR024920">
    <property type="entry name" value="Dihydroorotate_DH_1"/>
</dbReference>
<dbReference type="InterPro" id="IPR033888">
    <property type="entry name" value="DHOD_1B"/>
</dbReference>
<feature type="binding site" evidence="9">
    <location>
        <begin position="69"/>
        <end position="73"/>
    </location>
    <ligand>
        <name>substrate</name>
    </ligand>
</feature>
<dbReference type="Pfam" id="PF01180">
    <property type="entry name" value="DHO_dh"/>
    <property type="match status" value="1"/>
</dbReference>
<comment type="cofactor">
    <cofactor evidence="9">
        <name>FMN</name>
        <dbReference type="ChEBI" id="CHEBI:58210"/>
    </cofactor>
    <text evidence="9">Binds 1 FMN per subunit.</text>
</comment>
<dbReference type="EC" id="1.3.-.-" evidence="9"/>
<dbReference type="Proteomes" id="UP000320623">
    <property type="component" value="Unassembled WGS sequence"/>
</dbReference>
<evidence type="ECO:0000256" key="2">
    <source>
        <dbReference type="ARBA" id="ARBA00004725"/>
    </source>
</evidence>
<dbReference type="PROSITE" id="PS00912">
    <property type="entry name" value="DHODEHASE_2"/>
    <property type="match status" value="1"/>
</dbReference>
<feature type="binding site" evidence="9">
    <location>
        <position position="21"/>
    </location>
    <ligand>
        <name>FMN</name>
        <dbReference type="ChEBI" id="CHEBI:58210"/>
    </ligand>
</feature>
<dbReference type="UniPathway" id="UPA00070"/>
<comment type="pathway">
    <text evidence="2 9">Pyrimidine metabolism; UMP biosynthesis via de novo pathway.</text>
</comment>
<feature type="binding site" evidence="9">
    <location>
        <position position="99"/>
    </location>
    <ligand>
        <name>FMN</name>
        <dbReference type="ChEBI" id="CHEBI:58210"/>
    </ligand>
</feature>
<feature type="binding site" evidence="9">
    <location>
        <position position="127"/>
    </location>
    <ligand>
        <name>FMN</name>
        <dbReference type="ChEBI" id="CHEBI:58210"/>
    </ligand>
</feature>
<keyword evidence="12" id="KW-1185">Reference proteome</keyword>
<feature type="binding site" evidence="9">
    <location>
        <position position="127"/>
    </location>
    <ligand>
        <name>substrate</name>
    </ligand>
</feature>
<dbReference type="GO" id="GO:0004152">
    <property type="term" value="F:dihydroorotate dehydrogenase activity"/>
    <property type="evidence" value="ECO:0007669"/>
    <property type="project" value="UniProtKB-UniRule"/>
</dbReference>
<dbReference type="InterPro" id="IPR013785">
    <property type="entry name" value="Aldolase_TIM"/>
</dbReference>
<dbReference type="HAMAP" id="MF_00224">
    <property type="entry name" value="DHO_dh_type1"/>
    <property type="match status" value="1"/>
</dbReference>
<keyword evidence="5 9" id="KW-0285">Flavoprotein</keyword>
<comment type="function">
    <text evidence="9">Catalyzes the conversion of dihydroorotate to orotate.</text>
</comment>
<dbReference type="GO" id="GO:0044205">
    <property type="term" value="P:'de novo' UMP biosynthetic process"/>
    <property type="evidence" value="ECO:0007669"/>
    <property type="project" value="UniProtKB-UniRule"/>
</dbReference>
<evidence type="ECO:0000256" key="9">
    <source>
        <dbReference type="HAMAP-Rule" id="MF_00224"/>
    </source>
</evidence>
<name>A0A0S4N6T2_9BACT</name>
<sequence>MIKMQVDIGNLKLKNPVLVASGTFGYGDELIELFDVGQLGGIVTKSLTLKPRAGNPPPRIVETPCGMLNSIGLANIGVDRFIAEKLPILRNFKTAIIVNVAGKRIEDYCEVIKRIEDAGGVDAYEINISCPNVKEGGLEFGTSREMTAKIVNSVRKATDKTLIIKLTPNVTKISEIAKVCKDEGADAVSLINTVVGMAIDIKTRKPKLSTITGGLSGPAIKPIAIAKVFEVFQNVDIPIIGIGGIMNWMDAVEFLIAGAKAIQVGTANFVDPTASIQILNGIISYCEENKISDINDLIGSIVIEQAQEHIK</sequence>
<organism evidence="11 12">
    <name type="scientific">Candidatus Thermokryptus mobilis</name>
    <dbReference type="NCBI Taxonomy" id="1643428"/>
    <lineage>
        <taxon>Bacteria</taxon>
        <taxon>Pseudomonadati</taxon>
        <taxon>Candidatus Kryptoniota</taxon>
        <taxon>Candidatus Thermokryptus</taxon>
    </lineage>
</organism>
<dbReference type="InterPro" id="IPR005720">
    <property type="entry name" value="Dihydroorotate_DH_cat"/>
</dbReference>
<dbReference type="InterPro" id="IPR012135">
    <property type="entry name" value="Dihydroorotate_DH_1_2"/>
</dbReference>
<keyword evidence="6 9" id="KW-0288">FMN</keyword>
<comment type="subcellular location">
    <subcellularLocation>
        <location evidence="1 9">Cytoplasm</location>
    </subcellularLocation>
</comment>
<dbReference type="GO" id="GO:0005737">
    <property type="term" value="C:cytoplasm"/>
    <property type="evidence" value="ECO:0007669"/>
    <property type="project" value="UniProtKB-SubCell"/>
</dbReference>
<evidence type="ECO:0000313" key="12">
    <source>
        <dbReference type="Proteomes" id="UP000320623"/>
    </source>
</evidence>
<gene>
    <name evidence="9" type="primary">pyrD</name>
    <name evidence="11" type="ORF">JGI1_01335</name>
</gene>
<evidence type="ECO:0000256" key="3">
    <source>
        <dbReference type="ARBA" id="ARBA00008008"/>
    </source>
</evidence>
<evidence type="ECO:0000256" key="4">
    <source>
        <dbReference type="ARBA" id="ARBA00022490"/>
    </source>
</evidence>
<dbReference type="AlphaFoldDB" id="A0A0S4N6T2"/>
<dbReference type="PROSITE" id="PS00911">
    <property type="entry name" value="DHODEHASE_1"/>
    <property type="match status" value="1"/>
</dbReference>
<feature type="binding site" evidence="9">
    <location>
        <position position="45"/>
    </location>
    <ligand>
        <name>substrate</name>
    </ligand>
</feature>
<reference evidence="12" key="1">
    <citation type="submission" date="2015-11" db="EMBL/GenBank/DDBJ databases">
        <authorList>
            <person name="Varghese N."/>
        </authorList>
    </citation>
    <scope>NUCLEOTIDE SEQUENCE [LARGE SCALE GENOMIC DNA]</scope>
</reference>
<feature type="binding site" evidence="9">
    <location>
        <begin position="265"/>
        <end position="266"/>
    </location>
    <ligand>
        <name>FMN</name>
        <dbReference type="ChEBI" id="CHEBI:58210"/>
    </ligand>
</feature>
<dbReference type="STRING" id="1643428.GCA_001442855_01307"/>
<feature type="domain" description="Dihydroorotate dehydrogenase catalytic" evidence="10">
    <location>
        <begin position="4"/>
        <end position="283"/>
    </location>
</feature>
<dbReference type="InterPro" id="IPR049622">
    <property type="entry name" value="Dihydroorotate_DH_I"/>
</dbReference>
<keyword evidence="8 9" id="KW-0560">Oxidoreductase</keyword>
<dbReference type="CDD" id="cd04740">
    <property type="entry name" value="DHOD_1B_like"/>
    <property type="match status" value="1"/>
</dbReference>
<dbReference type="NCBIfam" id="NF005574">
    <property type="entry name" value="PRK07259.1"/>
    <property type="match status" value="1"/>
</dbReference>
<dbReference type="InterPro" id="IPR050074">
    <property type="entry name" value="DHO_dehydrogenase"/>
</dbReference>
<protein>
    <recommendedName>
        <fullName evidence="9">Dihydroorotate dehydrogenase</fullName>
        <shortName evidence="9">DHOD</shortName>
        <shortName evidence="9">DHODase</shortName>
        <shortName evidence="9">DHOdehase</shortName>
        <ecNumber evidence="9">1.3.-.-</ecNumber>
    </recommendedName>
</protein>
<dbReference type="InterPro" id="IPR001295">
    <property type="entry name" value="Dihydroorotate_DH_CS"/>
</dbReference>
<feature type="binding site" evidence="9">
    <location>
        <begin position="45"/>
        <end position="46"/>
    </location>
    <ligand>
        <name>FMN</name>
        <dbReference type="ChEBI" id="CHEBI:58210"/>
    </ligand>
</feature>
<keyword evidence="4 9" id="KW-0963">Cytoplasm</keyword>
<dbReference type="PANTHER" id="PTHR48109:SF1">
    <property type="entry name" value="DIHYDROOROTATE DEHYDROGENASE (FUMARATE)"/>
    <property type="match status" value="1"/>
</dbReference>
<evidence type="ECO:0000259" key="10">
    <source>
        <dbReference type="Pfam" id="PF01180"/>
    </source>
</evidence>
<evidence type="ECO:0000256" key="6">
    <source>
        <dbReference type="ARBA" id="ARBA00022643"/>
    </source>
</evidence>
<dbReference type="NCBIfam" id="TIGR01037">
    <property type="entry name" value="pyrD_sub1_fam"/>
    <property type="match status" value="1"/>
</dbReference>
<dbReference type="EMBL" id="FAOO01000008">
    <property type="protein sequence ID" value="CUU05793.1"/>
    <property type="molecule type" value="Genomic_DNA"/>
</dbReference>
<dbReference type="FunFam" id="3.20.20.70:FF:000027">
    <property type="entry name" value="Dihydropyrimidine dehydrogenase [NADP(+)]"/>
    <property type="match status" value="1"/>
</dbReference>
<dbReference type="GO" id="GO:0006207">
    <property type="term" value="P:'de novo' pyrimidine nucleobase biosynthetic process"/>
    <property type="evidence" value="ECO:0007669"/>
    <property type="project" value="InterPro"/>
</dbReference>
<comment type="similarity">
    <text evidence="3 9">Belongs to the dihydroorotate dehydrogenase family. Type 1 subfamily.</text>
</comment>
<dbReference type="Gene3D" id="3.20.20.70">
    <property type="entry name" value="Aldolase class I"/>
    <property type="match status" value="1"/>
</dbReference>
<dbReference type="PANTHER" id="PTHR48109">
    <property type="entry name" value="DIHYDROOROTATE DEHYDROGENASE (QUINONE), MITOCHONDRIAL-RELATED"/>
    <property type="match status" value="1"/>
</dbReference>
<evidence type="ECO:0000256" key="5">
    <source>
        <dbReference type="ARBA" id="ARBA00022630"/>
    </source>
</evidence>
<feature type="binding site" evidence="9">
    <location>
        <position position="165"/>
    </location>
    <ligand>
        <name>FMN</name>
        <dbReference type="ChEBI" id="CHEBI:58210"/>
    </ligand>
</feature>
<comment type="catalytic activity">
    <reaction evidence="9">
        <text>(S)-dihydroorotate + A = orotate + AH2</text>
        <dbReference type="Rhea" id="RHEA:18073"/>
        <dbReference type="ChEBI" id="CHEBI:13193"/>
        <dbReference type="ChEBI" id="CHEBI:17499"/>
        <dbReference type="ChEBI" id="CHEBI:30839"/>
        <dbReference type="ChEBI" id="CHEBI:30864"/>
    </reaction>
</comment>